<feature type="domain" description="CCHC-type" evidence="5">
    <location>
        <begin position="283"/>
        <end position="299"/>
    </location>
</feature>
<evidence type="ECO:0000256" key="1">
    <source>
        <dbReference type="ARBA" id="ARBA00022750"/>
    </source>
</evidence>
<feature type="region of interest" description="Disordered" evidence="4">
    <location>
        <begin position="1853"/>
        <end position="1917"/>
    </location>
</feature>
<evidence type="ECO:0000259" key="5">
    <source>
        <dbReference type="PROSITE" id="PS50158"/>
    </source>
</evidence>
<reference evidence="6" key="2">
    <citation type="submission" date="2023-05" db="EMBL/GenBank/DDBJ databases">
        <authorList>
            <person name="Schelkunov M.I."/>
        </authorList>
    </citation>
    <scope>NUCLEOTIDE SEQUENCE</scope>
    <source>
        <strain evidence="6">Hsosn_3</strain>
        <tissue evidence="6">Leaf</tissue>
    </source>
</reference>
<protein>
    <recommendedName>
        <fullName evidence="5">CCHC-type domain-containing protein</fullName>
    </recommendedName>
</protein>
<keyword evidence="2" id="KW-0862">Zinc</keyword>
<keyword evidence="1" id="KW-0064">Aspartyl protease</keyword>
<dbReference type="PANTHER" id="PTHR11439:SF495">
    <property type="entry name" value="REVERSE TRANSCRIPTASE, RNA-DEPENDENT DNA POLYMERASE-RELATED"/>
    <property type="match status" value="1"/>
</dbReference>
<evidence type="ECO:0000256" key="4">
    <source>
        <dbReference type="SAM" id="MobiDB-lite"/>
    </source>
</evidence>
<dbReference type="PANTHER" id="PTHR11439">
    <property type="entry name" value="GAG-POL-RELATED RETROTRANSPOSON"/>
    <property type="match status" value="1"/>
</dbReference>
<dbReference type="InterPro" id="IPR043502">
    <property type="entry name" value="DNA/RNA_pol_sf"/>
</dbReference>
<reference evidence="6" key="1">
    <citation type="submission" date="2023-02" db="EMBL/GenBank/DDBJ databases">
        <title>Genome of toxic invasive species Heracleum sosnowskyi carries increased number of genes despite the absence of recent whole-genome duplications.</title>
        <authorList>
            <person name="Schelkunov M."/>
            <person name="Shtratnikova V."/>
            <person name="Makarenko M."/>
            <person name="Klepikova A."/>
            <person name="Omelchenko D."/>
            <person name="Novikova G."/>
            <person name="Obukhova E."/>
            <person name="Bogdanov V."/>
            <person name="Penin A."/>
            <person name="Logacheva M."/>
        </authorList>
    </citation>
    <scope>NUCLEOTIDE SEQUENCE</scope>
    <source>
        <strain evidence="6">Hsosn_3</strain>
        <tissue evidence="6">Leaf</tissue>
    </source>
</reference>
<feature type="region of interest" description="Disordered" evidence="4">
    <location>
        <begin position="950"/>
        <end position="1007"/>
    </location>
</feature>
<evidence type="ECO:0000313" key="6">
    <source>
        <dbReference type="EMBL" id="KAK1394761.1"/>
    </source>
</evidence>
<dbReference type="GO" id="GO:0004190">
    <property type="term" value="F:aspartic-type endopeptidase activity"/>
    <property type="evidence" value="ECO:0007669"/>
    <property type="project" value="UniProtKB-KW"/>
</dbReference>
<dbReference type="Pfam" id="PF00098">
    <property type="entry name" value="zf-CCHC"/>
    <property type="match status" value="1"/>
</dbReference>
<feature type="region of interest" description="Disordered" evidence="4">
    <location>
        <begin position="202"/>
        <end position="232"/>
    </location>
</feature>
<keyword evidence="1" id="KW-0378">Hydrolase</keyword>
<feature type="compositionally biased region" description="Basic and acidic residues" evidence="4">
    <location>
        <begin position="216"/>
        <end position="225"/>
    </location>
</feature>
<keyword evidence="3" id="KW-0175">Coiled coil</keyword>
<comment type="caution">
    <text evidence="6">The sequence shown here is derived from an EMBL/GenBank/DDBJ whole genome shotgun (WGS) entry which is preliminary data.</text>
</comment>
<dbReference type="GO" id="GO:0003676">
    <property type="term" value="F:nucleic acid binding"/>
    <property type="evidence" value="ECO:0007669"/>
    <property type="project" value="InterPro"/>
</dbReference>
<dbReference type="CDD" id="cd09272">
    <property type="entry name" value="RNase_HI_RT_Ty1"/>
    <property type="match status" value="1"/>
</dbReference>
<dbReference type="Pfam" id="PF25597">
    <property type="entry name" value="SH3_retrovirus"/>
    <property type="match status" value="1"/>
</dbReference>
<name>A0AAD8IZW4_9APIA</name>
<dbReference type="Pfam" id="PF22936">
    <property type="entry name" value="Pol_BBD"/>
    <property type="match status" value="1"/>
</dbReference>
<sequence>MKFASRVGLPDDAPDVEIPKPVSEWTVEDVAEIHKDKRTMNILFNGFEQEMFDNFINCTTSKEVWDTVRTLCEGTEQVRENKMQLLIQQYEHFHFKAGETLNDTFSRFQKLLNGLKLYGRIYQTNDSNLKFLRALPKEWKPMTVSLRNTQEYKDYTLERLYGTLKTYELEMEQDEEIEKVQKKGGSIALIASVNQLEDDNEETAKATTSRASCRSDVSKGKGKMTEEEEEPANLDDLDEIDEHIAFLSRKFSKFKFKRNSEARPPRRDFQPSKNNWIEKSKSKCFNCGMIGHFAGDCRKPKVEKGNRKFEPVDYKKKYFELLKQKEKAFMSQEYDWAGNGEDSDDDVEYVNLALMANNHEQEASSSSNQVTITNLSDLSKEECDSAVNEMSTVLYNLRITLKSLTKENSRIKETNLLLSDRNAMLEAQLIEFEKMRCVSRDAKMELEKVLKREEILKTQLEIEQSVIAKWKDSRNVASNIINVQGVESFCEQSWKKNKEKLGYAAETLESESESTNNNDHLLKVDTSTECKVSLIDEPSTNQAVSLTEKRKEELTRLNNKYGPVTKNFVQGESSKSKKVEKPVERANVGHLSNKQLKDKLEKIQVEAKGNKRNNKNGKVGINKHNNYTPDKYAPRKTCVNCGSVSHLSANCKSVKKTANVKMPKPAMNASMPTMPGMPNMFAPYAQFQNPNASMSFVPNPYMNMINMPQMPWNVNNMFVPPTMHAVNENVSNPQKSTPKVKVDLTQSEPKGDKRNLWYLDSGCSRHMTGDSNLLTEFQERAGPCIAFGDDSKGYTKGYGLISRENVIIDDVALCFVLRNQAEHLGKFEAKADEAIFVGYAAGKAYRVYNLRTNIVMESVQVVFYDLKIQGLCDEGFHESISFENEEGVQMNHVKAIEKQPKVVVSSTDESSSEDEIAALRLKRIAASRPNGHFVDNHDEGFVDSQNEHFVDSQNGHSVDSHRNASRSDQLGTTNSGGVSQGQISNQGNHDHEATSSRTNLPPSRKWTKDHPFELIIGDVSSKVQTRRATQEECLYSSFLSQDEPKKVEDALLDPDWVLAMQKELNQFERNKVWKLVPKPKDRSVIGTKWVFRNKMDENGIVTRNKARLVAKGYSQEEGIDFDETFAPVARLEAIRIFLAYAAHANFKIYQMDVKSAFLNGELEEEVYVSQPPGFEDDDFPEYVYFLLKALYGLKQAPRAWYDTLSQFLLENHFTRGTVDKTLFHRIVNGSTILVQIYVDDIIFGSTDEKLCQKFAKLMQSKYEMSMMGELTYFLGLQVKQVNEGIFISQTKYINDLLKKFNLMECSPAKTPMPTATKLELNTKEKSVDISSYRGMVGSLLYLTASRPDIMFATCLCARFQADPRESHLVAIKRIFRYLKGTPNLGIWYPRESGFELIGYSDANYAGCKIDRKSTTGTCQFLGNKLVSWFSKKQNLVSTSTAAAEYIAAGSCCAQILWMKNQLLDYGLRVEKIPIFCDNTSAIAITENPVQHSRTKHIDIKYHFIREHVMNGTMELHFVAREKQLADIFTKPLDESKFSKLVSELAFLTSSLSKQNKVRAFLHSTMAPIVKLMSAGGFIYEKNNSIPFVVKESPNRIFHKMMDFLLNCKLSYAMFHSTPLYNEIIEEIWTSCEYSGTNFTLQFTIQGKEYIVNSDVLQACLHIPENNCLALPTYTEMVNLLNSINYSLPTDNLGKIIRRGLVREYSYLADAFIKVFSGKISNFDALTNSILILLTMLLTDRYYNISTQLMYEIGAKLGDKANRKKNIYYARFLMMLANHVSPAPLVISNPTSRFDYFVQEKRVLTDILRLNHNGDVPVVYLPIIEVTTTNPVSLTVTSTVSPTSVAMESVVVTQQAPAPATKPKSKKSSKPTSGASQKAPVVKSTTQPKGSGAGVVRGEGRGENQRNPKDKVGEMSVSQTSPIVSSQQGTMSNMDIITSLIASSQKDVVIETSSPLRAQSKRVRDTSSPQTEISQYQRRVRQKPQVTQGAHTLEATLPVSQIQFDVTPIITLGLQSHYLNINLEPTPPNSPKQSLDVDMIHSSIPDSPTLFLEKPHSEIGGHHLLSDLLGHQSSFSEATRGSVEPSLKSITTDSTVISFSQNAFLTSSTKQSLSLTSVSPSTVSIPLTVQTTIPLIVHSAPFIDNQVVHTTSADDLVVVETLLGLKGSESERLACSQAKGEVESERLTISSSQAKGEAEGSTLVGEGEGVRGVSHGEPMMQEYSGEREGTTGATREEAAIASELMEGNVKAERSLNLIHTAASIQRAKDALTNLSPGAAESGEFDYSDDDDSLGANLQVAVSIQTGSSVVPPTPRWMTQDSRGDHSLDAAITRQYNEAYLAHESANANDKKFYKAIMDSLEIQRLQMLQTRIEAREIKDSIGNLKDATDRRLDEKLPLLTVSKMNRFFNKEPEVATTLKTLTSRVDKVEATLTQMQKEQEKKTQLLAQLVAAQGLPIISLDDNKKGEKSKELDIQITKVMVPAISLPKEPLAMGESGKDKMDGIDLIQQASMRLQLAEQIKDQWSSIDARVQKIAESAKTKHPSTDQATSTSPSMNAMVLASTEWEPQINFSYDLKPLLHGVTQGPRKEKGQTSCIRDVEQATLQGNLSPKSPAKPKGKNIARIFYPSPYPDELKLLGQLITKCKEINDPEIRKQRAIVYRNGQEIYVWAGHPNFAEARAEESDRVDMQALAVAQALDEEERQKEEKAKEERSKRKSTRQPKARAKRNIAFENDDSQSNATYSSAPIAPPTFPDLIFKEKLACDPEHSVNYNDQPIQPKEEQIELDEANFPKFLFEMDAKKKAKQRAVKAKPVFVRRQKVEKPPINPEDFMYIVDIREESSLNINLDDLVEVRGIAASHKLPKRLVFVYKGGRKQTWPLYRILGEDYQTLLSVFKCLKKDFGFTKTAKSEVVSKICQIKASWNKPDALPRVLKVPQSRKKIHLQPYCMMEFRDKDNCRRFFRIEDQLEKASNETLRSMQSKLGNQDEEEKIFYRRLQAQIEENNARKGKKTLPQRKR</sequence>
<keyword evidence="2" id="KW-0479">Metal-binding</keyword>
<dbReference type="Gene3D" id="4.10.60.10">
    <property type="entry name" value="Zinc finger, CCHC-type"/>
    <property type="match status" value="1"/>
</dbReference>
<dbReference type="InterPro" id="IPR054722">
    <property type="entry name" value="PolX-like_BBD"/>
</dbReference>
<feature type="compositionally biased region" description="Polar residues" evidence="4">
    <location>
        <begin position="966"/>
        <end position="987"/>
    </location>
</feature>
<feature type="region of interest" description="Disordered" evidence="4">
    <location>
        <begin position="2696"/>
        <end position="2746"/>
    </location>
</feature>
<dbReference type="InterPro" id="IPR036875">
    <property type="entry name" value="Znf_CCHC_sf"/>
</dbReference>
<dbReference type="Pfam" id="PF14223">
    <property type="entry name" value="Retrotran_gag_2"/>
    <property type="match status" value="1"/>
</dbReference>
<feature type="coiled-coil region" evidence="3">
    <location>
        <begin position="2417"/>
        <end position="2447"/>
    </location>
</feature>
<dbReference type="GO" id="GO:0008270">
    <property type="term" value="F:zinc ion binding"/>
    <property type="evidence" value="ECO:0007669"/>
    <property type="project" value="UniProtKB-KW"/>
</dbReference>
<dbReference type="Proteomes" id="UP001237642">
    <property type="component" value="Unassembled WGS sequence"/>
</dbReference>
<feature type="region of interest" description="Disordered" evidence="4">
    <location>
        <begin position="1951"/>
        <end position="1972"/>
    </location>
</feature>
<feature type="compositionally biased region" description="Basic and acidic residues" evidence="4">
    <location>
        <begin position="1897"/>
        <end position="1912"/>
    </location>
</feature>
<dbReference type="Pfam" id="PF07727">
    <property type="entry name" value="RVT_2"/>
    <property type="match status" value="1"/>
</dbReference>
<dbReference type="PROSITE" id="PS50158">
    <property type="entry name" value="ZF_CCHC"/>
    <property type="match status" value="1"/>
</dbReference>
<organism evidence="6 7">
    <name type="scientific">Heracleum sosnowskyi</name>
    <dbReference type="NCBI Taxonomy" id="360622"/>
    <lineage>
        <taxon>Eukaryota</taxon>
        <taxon>Viridiplantae</taxon>
        <taxon>Streptophyta</taxon>
        <taxon>Embryophyta</taxon>
        <taxon>Tracheophyta</taxon>
        <taxon>Spermatophyta</taxon>
        <taxon>Magnoliopsida</taxon>
        <taxon>eudicotyledons</taxon>
        <taxon>Gunneridae</taxon>
        <taxon>Pentapetalae</taxon>
        <taxon>asterids</taxon>
        <taxon>campanulids</taxon>
        <taxon>Apiales</taxon>
        <taxon>Apiaceae</taxon>
        <taxon>Apioideae</taxon>
        <taxon>apioid superclade</taxon>
        <taxon>Tordylieae</taxon>
        <taxon>Tordyliinae</taxon>
        <taxon>Heracleum</taxon>
    </lineage>
</organism>
<keyword evidence="2" id="KW-0863">Zinc-finger</keyword>
<feature type="region of interest" description="Disordered" evidence="4">
    <location>
        <begin position="2185"/>
        <end position="2215"/>
    </location>
</feature>
<proteinExistence type="predicted"/>
<dbReference type="SMART" id="SM00343">
    <property type="entry name" value="ZnF_C2HC"/>
    <property type="match status" value="2"/>
</dbReference>
<feature type="compositionally biased region" description="Basic residues" evidence="4">
    <location>
        <begin position="2713"/>
        <end position="2726"/>
    </location>
</feature>
<accession>A0AAD8IZW4</accession>
<dbReference type="InterPro" id="IPR013103">
    <property type="entry name" value="RVT_2"/>
</dbReference>
<dbReference type="InterPro" id="IPR001878">
    <property type="entry name" value="Znf_CCHC"/>
</dbReference>
<evidence type="ECO:0000256" key="3">
    <source>
        <dbReference type="SAM" id="Coils"/>
    </source>
</evidence>
<dbReference type="SUPFAM" id="SSF57756">
    <property type="entry name" value="Retrovirus zinc finger-like domains"/>
    <property type="match status" value="1"/>
</dbReference>
<dbReference type="SUPFAM" id="SSF56672">
    <property type="entry name" value="DNA/RNA polymerases"/>
    <property type="match status" value="1"/>
</dbReference>
<dbReference type="InterPro" id="IPR057670">
    <property type="entry name" value="SH3_retrovirus"/>
</dbReference>
<dbReference type="EMBL" id="JAUIZM010000003">
    <property type="protein sequence ID" value="KAK1394761.1"/>
    <property type="molecule type" value="Genomic_DNA"/>
</dbReference>
<keyword evidence="7" id="KW-1185">Reference proteome</keyword>
<evidence type="ECO:0000313" key="7">
    <source>
        <dbReference type="Proteomes" id="UP001237642"/>
    </source>
</evidence>
<gene>
    <name evidence="6" type="ORF">POM88_013817</name>
</gene>
<evidence type="ECO:0000256" key="2">
    <source>
        <dbReference type="PROSITE-ProRule" id="PRU00047"/>
    </source>
</evidence>
<feature type="compositionally biased region" description="Basic and acidic residues" evidence="4">
    <location>
        <begin position="2700"/>
        <end position="2712"/>
    </location>
</feature>
<keyword evidence="1" id="KW-0645">Protease</keyword>